<name>A0A5K3EUK3_MESCO</name>
<keyword evidence="2" id="KW-0472">Membrane</keyword>
<reference evidence="3" key="1">
    <citation type="submission" date="2019-11" db="UniProtKB">
        <authorList>
            <consortium name="WormBaseParasite"/>
        </authorList>
    </citation>
    <scope>IDENTIFICATION</scope>
</reference>
<dbReference type="AlphaFoldDB" id="A0A5K3EUK3"/>
<evidence type="ECO:0000256" key="2">
    <source>
        <dbReference type="SAM" id="Phobius"/>
    </source>
</evidence>
<protein>
    <submittedName>
        <fullName evidence="3">HABP4_PAI-RBP1 domain-containing protein</fullName>
    </submittedName>
</protein>
<feature type="region of interest" description="Disordered" evidence="1">
    <location>
        <begin position="1"/>
        <end position="36"/>
    </location>
</feature>
<keyword evidence="2" id="KW-1133">Transmembrane helix</keyword>
<proteinExistence type="predicted"/>
<evidence type="ECO:0000313" key="3">
    <source>
        <dbReference type="WBParaSite" id="MCU_002770-RB"/>
    </source>
</evidence>
<feature type="compositionally biased region" description="Low complexity" evidence="1">
    <location>
        <begin position="16"/>
        <end position="27"/>
    </location>
</feature>
<organism evidence="3">
    <name type="scientific">Mesocestoides corti</name>
    <name type="common">Flatworm</name>
    <dbReference type="NCBI Taxonomy" id="53468"/>
    <lineage>
        <taxon>Eukaryota</taxon>
        <taxon>Metazoa</taxon>
        <taxon>Spiralia</taxon>
        <taxon>Lophotrochozoa</taxon>
        <taxon>Platyhelminthes</taxon>
        <taxon>Cestoda</taxon>
        <taxon>Eucestoda</taxon>
        <taxon>Cyclophyllidea</taxon>
        <taxon>Mesocestoididae</taxon>
        <taxon>Mesocestoides</taxon>
    </lineage>
</organism>
<feature type="region of interest" description="Disordered" evidence="1">
    <location>
        <begin position="47"/>
        <end position="66"/>
    </location>
</feature>
<sequence>MADTTLEVPAEEETPVAEVKAAEPEQVPAEEEPKTITLQEYRKKLNASKSKVQLTTKGSRPPNDGENVFSNMVEVHKSKPVEQKVEVLLEDKTTEEVSTKKFDKRFSRRRNRCSLSSVGEDHHCVVVGHDPLALVKLAVVVALQDKLNACRSPLKLPRLRIRLQIFLSVVVVGVEWACSVVVGVLELHSTRIAEEVVVGAVGQTVHSSVVVSEVAAAQEAVRVEP</sequence>
<keyword evidence="2" id="KW-0812">Transmembrane</keyword>
<feature type="transmembrane region" description="Helical" evidence="2">
    <location>
        <begin position="165"/>
        <end position="185"/>
    </location>
</feature>
<feature type="compositionally biased region" description="Polar residues" evidence="1">
    <location>
        <begin position="47"/>
        <end position="58"/>
    </location>
</feature>
<evidence type="ECO:0000256" key="1">
    <source>
        <dbReference type="SAM" id="MobiDB-lite"/>
    </source>
</evidence>
<accession>A0A5K3EUK3</accession>
<dbReference type="WBParaSite" id="MCU_002770-RB">
    <property type="protein sequence ID" value="MCU_002770-RB"/>
    <property type="gene ID" value="MCU_002770"/>
</dbReference>